<dbReference type="PANTHER" id="PTHR10302">
    <property type="entry name" value="SINGLE-STRANDED DNA-BINDING PROTEIN"/>
    <property type="match status" value="1"/>
</dbReference>
<feature type="compositionally biased region" description="Basic and acidic residues" evidence="5">
    <location>
        <begin position="36"/>
        <end position="46"/>
    </location>
</feature>
<dbReference type="GO" id="GO:0003697">
    <property type="term" value="F:single-stranded DNA binding"/>
    <property type="evidence" value="ECO:0007669"/>
    <property type="project" value="UniProtKB-UniRule"/>
</dbReference>
<dbReference type="OrthoDB" id="9809878at2"/>
<dbReference type="InterPro" id="IPR000424">
    <property type="entry name" value="Primosome_PriB/ssb"/>
</dbReference>
<sequence length="138" mass="15340">MTNTVLLVGNLGADPETRSTRGDTRITNFSLGTSRPKRDSEGKVMKDPSTGYTLKDTEWHRVTCFNGLGKTVEQYATKGMMVSVRGRIHYSQYEKDGITRYATEIIAEDVQFLSRGRQGSDQNGGRGGQLDLDDDIPF</sequence>
<evidence type="ECO:0000256" key="3">
    <source>
        <dbReference type="HAMAP-Rule" id="MF_00984"/>
    </source>
</evidence>
<dbReference type="PANTHER" id="PTHR10302:SF0">
    <property type="entry name" value="SINGLE-STRANDED DNA-BINDING PROTEIN, MITOCHONDRIAL"/>
    <property type="match status" value="1"/>
</dbReference>
<dbReference type="Gene3D" id="2.40.50.140">
    <property type="entry name" value="Nucleic acid-binding proteins"/>
    <property type="match status" value="1"/>
</dbReference>
<evidence type="ECO:0000256" key="1">
    <source>
        <dbReference type="ARBA" id="ARBA00023125"/>
    </source>
</evidence>
<evidence type="ECO:0000256" key="5">
    <source>
        <dbReference type="SAM" id="MobiDB-lite"/>
    </source>
</evidence>
<keyword evidence="3" id="KW-0227">DNA damage</keyword>
<dbReference type="NCBIfam" id="TIGR00621">
    <property type="entry name" value="ssb"/>
    <property type="match status" value="1"/>
</dbReference>
<dbReference type="Pfam" id="PF00436">
    <property type="entry name" value="SSB"/>
    <property type="match status" value="1"/>
</dbReference>
<proteinExistence type="inferred from homology"/>
<dbReference type="GO" id="GO:0009295">
    <property type="term" value="C:nucleoid"/>
    <property type="evidence" value="ECO:0007669"/>
    <property type="project" value="TreeGrafter"/>
</dbReference>
<dbReference type="EMBL" id="NSLI01000002">
    <property type="protein sequence ID" value="PAX09039.1"/>
    <property type="molecule type" value="Genomic_DNA"/>
</dbReference>
<evidence type="ECO:0000313" key="6">
    <source>
        <dbReference type="EMBL" id="PAX09039.1"/>
    </source>
</evidence>
<feature type="compositionally biased region" description="Basic and acidic residues" evidence="5">
    <location>
        <begin position="15"/>
        <end position="24"/>
    </location>
</feature>
<dbReference type="InterPro" id="IPR012340">
    <property type="entry name" value="NA-bd_OB-fold"/>
</dbReference>
<feature type="region of interest" description="Disordered" evidence="5">
    <location>
        <begin position="15"/>
        <end position="51"/>
    </location>
</feature>
<dbReference type="PROSITE" id="PS50935">
    <property type="entry name" value="SSB"/>
    <property type="match status" value="1"/>
</dbReference>
<organism evidence="6 7">
    <name type="scientific">Sphingomonas lenta</name>
    <dbReference type="NCBI Taxonomy" id="1141887"/>
    <lineage>
        <taxon>Bacteria</taxon>
        <taxon>Pseudomonadati</taxon>
        <taxon>Pseudomonadota</taxon>
        <taxon>Alphaproteobacteria</taxon>
        <taxon>Sphingomonadales</taxon>
        <taxon>Sphingomonadaceae</taxon>
        <taxon>Sphingomonas</taxon>
    </lineage>
</organism>
<keyword evidence="1 3" id="KW-0238">DNA-binding</keyword>
<dbReference type="GO" id="GO:0006260">
    <property type="term" value="P:DNA replication"/>
    <property type="evidence" value="ECO:0007669"/>
    <property type="project" value="UniProtKB-UniRule"/>
</dbReference>
<keyword evidence="7" id="KW-1185">Reference proteome</keyword>
<comment type="caution">
    <text evidence="3">Lacks conserved residue(s) required for the propagation of feature annotation.</text>
</comment>
<dbReference type="Proteomes" id="UP000218151">
    <property type="component" value="Unassembled WGS sequence"/>
</dbReference>
<keyword evidence="2 3" id="KW-0233">DNA recombination</keyword>
<protein>
    <recommendedName>
        <fullName evidence="3 4">Single-stranded DNA-binding protein</fullName>
        <shortName evidence="3">SSB</shortName>
    </recommendedName>
</protein>
<dbReference type="PIRSF" id="PIRSF002070">
    <property type="entry name" value="SSB"/>
    <property type="match status" value="1"/>
</dbReference>
<dbReference type="InterPro" id="IPR011344">
    <property type="entry name" value="ssDNA-bd"/>
</dbReference>
<dbReference type="AlphaFoldDB" id="A0A2A2SII1"/>
<dbReference type="GO" id="GO:0006281">
    <property type="term" value="P:DNA repair"/>
    <property type="evidence" value="ECO:0007669"/>
    <property type="project" value="UniProtKB-UniRule"/>
</dbReference>
<reference evidence="7" key="1">
    <citation type="submission" date="2017-09" db="EMBL/GenBank/DDBJ databases">
        <authorList>
            <person name="Feng G."/>
            <person name="Zhu H."/>
        </authorList>
    </citation>
    <scope>NUCLEOTIDE SEQUENCE [LARGE SCALE GENOMIC DNA]</scope>
    <source>
        <strain evidence="7">1PNM-20</strain>
    </source>
</reference>
<dbReference type="RefSeq" id="WP_095997537.1">
    <property type="nucleotide sequence ID" value="NZ_NSLI01000002.1"/>
</dbReference>
<keyword evidence="3" id="KW-0234">DNA repair</keyword>
<feature type="short sequence motif" description="Important for interaction with partner proteins" evidence="3">
    <location>
        <begin position="133"/>
        <end position="138"/>
    </location>
</feature>
<dbReference type="SUPFAM" id="SSF50249">
    <property type="entry name" value="Nucleic acid-binding proteins"/>
    <property type="match status" value="1"/>
</dbReference>
<keyword evidence="3" id="KW-0235">DNA replication</keyword>
<evidence type="ECO:0000313" key="7">
    <source>
        <dbReference type="Proteomes" id="UP000218151"/>
    </source>
</evidence>
<name>A0A2A2SII1_9SPHN</name>
<feature type="region of interest" description="Disordered" evidence="5">
    <location>
        <begin position="116"/>
        <end position="138"/>
    </location>
</feature>
<accession>A0A2A2SII1</accession>
<dbReference type="CDD" id="cd04496">
    <property type="entry name" value="SSB_OBF"/>
    <property type="match status" value="1"/>
</dbReference>
<evidence type="ECO:0000256" key="2">
    <source>
        <dbReference type="ARBA" id="ARBA00023172"/>
    </source>
</evidence>
<dbReference type="HAMAP" id="MF_00984">
    <property type="entry name" value="SSB"/>
    <property type="match status" value="1"/>
</dbReference>
<gene>
    <name evidence="6" type="ORF">CKY28_06835</name>
</gene>
<comment type="subunit">
    <text evidence="3">Homotetramer.</text>
</comment>
<evidence type="ECO:0000256" key="4">
    <source>
        <dbReference type="PIRNR" id="PIRNR002070"/>
    </source>
</evidence>
<comment type="caution">
    <text evidence="6">The sequence shown here is derived from an EMBL/GenBank/DDBJ whole genome shotgun (WGS) entry which is preliminary data.</text>
</comment>
<dbReference type="GO" id="GO:0006310">
    <property type="term" value="P:DNA recombination"/>
    <property type="evidence" value="ECO:0007669"/>
    <property type="project" value="UniProtKB-UniRule"/>
</dbReference>
<comment type="function">
    <text evidence="3">Plays an important role in DNA replication, recombination and repair. Binds to ssDNA and to an array of partner proteins to recruit them to their sites of action during DNA metabolism.</text>
</comment>